<feature type="compositionally biased region" description="Gly residues" evidence="9">
    <location>
        <begin position="545"/>
        <end position="560"/>
    </location>
</feature>
<comment type="caution">
    <text evidence="10">The sequence shown here is derived from an EMBL/GenBank/DDBJ whole genome shotgun (WGS) entry which is preliminary data.</text>
</comment>
<dbReference type="Gene3D" id="3.50.7.10">
    <property type="entry name" value="GroEL"/>
    <property type="match status" value="1"/>
</dbReference>
<dbReference type="SUPFAM" id="SSF48592">
    <property type="entry name" value="GroEL equatorial domain-like"/>
    <property type="match status" value="1"/>
</dbReference>
<proteinExistence type="inferred from homology"/>
<sequence>MAKVIKTSYEAKKAIKEGVDKVADVVKVTLGPTGKAVILDRGFGSPTITDDGVTVAKDIDLEDKFENVGASLIKEVANKTNDEAGDGTTTATVLAQKMIEEGFGAVAIISNRAHEIKRGMDKAVKFVVDELRKVKKDVKTREEIAQVATIASLDAEVGSLIAEIMEEVGHDGVVTVEEGQTIGVEKEVVKGMRFDKGYVSAYMVTNTERMVAEMNEPYILITDQKVSSLSDILPLLEKVVQSGKKELVIIADEVEGEALATFVVNKLRGTFSVLAVKAPGFGDRRKEMLQDIAVLTGGALVSEEIGLKLDKASLEHLGRARKVISDKENTTIVDGMGQKEQIEARISQIRKAMADATSDFDKEKLQERLAKLVGGVGVIKVGAFTETEMKAKKYKIEDALNATRAAIEEGIIPGGGAALLKVAPKLDGFMVGLNDAERSGVKVVRIALEEPLRQIAKNSGIEPTGIISYIQGTEEDPSPLHVGFDFSKDVSTNWAVGKQPDMMKAGIVDPLKVTRLALENAVSIASTLITTEAVVVDKPEKKESMGGGGMGGMGGMDMGM</sequence>
<dbReference type="GO" id="GO:0016853">
    <property type="term" value="F:isomerase activity"/>
    <property type="evidence" value="ECO:0007669"/>
    <property type="project" value="UniProtKB-KW"/>
</dbReference>
<dbReference type="CDD" id="cd03344">
    <property type="entry name" value="GroEL"/>
    <property type="match status" value="1"/>
</dbReference>
<feature type="binding site" evidence="6">
    <location>
        <begin position="29"/>
        <end position="32"/>
    </location>
    <ligand>
        <name>ATP</name>
        <dbReference type="ChEBI" id="CHEBI:30616"/>
    </ligand>
</feature>
<dbReference type="InterPro" id="IPR027409">
    <property type="entry name" value="GroEL-like_apical_dom_sf"/>
</dbReference>
<dbReference type="GO" id="GO:0005524">
    <property type="term" value="F:ATP binding"/>
    <property type="evidence" value="ECO:0007669"/>
    <property type="project" value="UniProtKB-UniRule"/>
</dbReference>
<evidence type="ECO:0000256" key="9">
    <source>
        <dbReference type="SAM" id="MobiDB-lite"/>
    </source>
</evidence>
<gene>
    <name evidence="6" type="primary">groEL</name>
    <name evidence="6" type="synonym">groL</name>
    <name evidence="10" type="ORF">A2722_03255</name>
</gene>
<feature type="binding site" evidence="6">
    <location>
        <position position="415"/>
    </location>
    <ligand>
        <name>ATP</name>
        <dbReference type="ChEBI" id="CHEBI:30616"/>
    </ligand>
</feature>
<dbReference type="Pfam" id="PF00118">
    <property type="entry name" value="Cpn60_TCP1"/>
    <property type="match status" value="1"/>
</dbReference>
<feature type="binding site" evidence="6">
    <location>
        <begin position="86"/>
        <end position="90"/>
    </location>
    <ligand>
        <name>ATP</name>
        <dbReference type="ChEBI" id="CHEBI:30616"/>
    </ligand>
</feature>
<comment type="caution">
    <text evidence="6">Lacks conserved residue(s) required for the propagation of feature annotation.</text>
</comment>
<keyword evidence="6" id="KW-0963">Cytoplasm</keyword>
<dbReference type="GO" id="GO:0042026">
    <property type="term" value="P:protein refolding"/>
    <property type="evidence" value="ECO:0007669"/>
    <property type="project" value="UniProtKB-UniRule"/>
</dbReference>
<evidence type="ECO:0000256" key="3">
    <source>
        <dbReference type="ARBA" id="ARBA00022840"/>
    </source>
</evidence>
<dbReference type="PRINTS" id="PR00298">
    <property type="entry name" value="CHAPERONIN60"/>
</dbReference>
<comment type="subcellular location">
    <subcellularLocation>
        <location evidence="6">Cytoplasm</location>
    </subcellularLocation>
</comment>
<evidence type="ECO:0000313" key="11">
    <source>
        <dbReference type="Proteomes" id="UP000178377"/>
    </source>
</evidence>
<evidence type="ECO:0000256" key="8">
    <source>
        <dbReference type="RuleBase" id="RU000419"/>
    </source>
</evidence>
<evidence type="ECO:0000256" key="1">
    <source>
        <dbReference type="ARBA" id="ARBA00006607"/>
    </source>
</evidence>
<dbReference type="NCBIfam" id="NF009488">
    <property type="entry name" value="PRK12850.1"/>
    <property type="match status" value="1"/>
</dbReference>
<comment type="subunit">
    <text evidence="6 8">Forms a cylinder of 14 subunits composed of two heptameric rings stacked back-to-back. Interacts with the co-chaperonin GroES.</text>
</comment>
<evidence type="ECO:0000256" key="4">
    <source>
        <dbReference type="ARBA" id="ARBA00023186"/>
    </source>
</evidence>
<dbReference type="Gene3D" id="1.10.560.10">
    <property type="entry name" value="GroEL-like equatorial domain"/>
    <property type="match status" value="1"/>
</dbReference>
<dbReference type="GO" id="GO:0051082">
    <property type="term" value="F:unfolded protein binding"/>
    <property type="evidence" value="ECO:0007669"/>
    <property type="project" value="UniProtKB-UniRule"/>
</dbReference>
<accession>A0A1F5PKH6</accession>
<evidence type="ECO:0000313" key="10">
    <source>
        <dbReference type="EMBL" id="OGE90433.1"/>
    </source>
</evidence>
<keyword evidence="4 6" id="KW-0143">Chaperone</keyword>
<evidence type="ECO:0000256" key="6">
    <source>
        <dbReference type="HAMAP-Rule" id="MF_00600"/>
    </source>
</evidence>
<comment type="function">
    <text evidence="6 8">Together with its co-chaperonin GroES, plays an essential role in assisting protein folding. The GroEL-GroES system forms a nano-cage that allows encapsulation of the non-native substrate proteins and provides a physical environment optimized to promote and accelerate protein folding.</text>
</comment>
<reference evidence="10 11" key="1">
    <citation type="journal article" date="2016" name="Nat. Commun.">
        <title>Thousands of microbial genomes shed light on interconnected biogeochemical processes in an aquifer system.</title>
        <authorList>
            <person name="Anantharaman K."/>
            <person name="Brown C.T."/>
            <person name="Hug L.A."/>
            <person name="Sharon I."/>
            <person name="Castelle C.J."/>
            <person name="Probst A.J."/>
            <person name="Thomas B.C."/>
            <person name="Singh A."/>
            <person name="Wilkins M.J."/>
            <person name="Karaoz U."/>
            <person name="Brodie E.L."/>
            <person name="Williams K.H."/>
            <person name="Hubbard S.S."/>
            <person name="Banfield J.F."/>
        </authorList>
    </citation>
    <scope>NUCLEOTIDE SEQUENCE [LARGE SCALE GENOMIC DNA]</scope>
</reference>
<dbReference type="Gene3D" id="3.30.260.10">
    <property type="entry name" value="TCP-1-like chaperonin intermediate domain"/>
    <property type="match status" value="1"/>
</dbReference>
<evidence type="ECO:0000256" key="2">
    <source>
        <dbReference type="ARBA" id="ARBA00022741"/>
    </source>
</evidence>
<dbReference type="EMBL" id="MFEO01000013">
    <property type="protein sequence ID" value="OGE90433.1"/>
    <property type="molecule type" value="Genomic_DNA"/>
</dbReference>
<dbReference type="NCBIfam" id="NF009489">
    <property type="entry name" value="PRK12851.1"/>
    <property type="match status" value="1"/>
</dbReference>
<dbReference type="GO" id="GO:0005737">
    <property type="term" value="C:cytoplasm"/>
    <property type="evidence" value="ECO:0007669"/>
    <property type="project" value="UniProtKB-SubCell"/>
</dbReference>
<dbReference type="FunFam" id="3.50.7.10:FF:000001">
    <property type="entry name" value="60 kDa chaperonin"/>
    <property type="match status" value="1"/>
</dbReference>
<dbReference type="InterPro" id="IPR002423">
    <property type="entry name" value="Cpn60/GroEL/TCP-1"/>
</dbReference>
<dbReference type="NCBIfam" id="NF009487">
    <property type="entry name" value="PRK12849.1"/>
    <property type="match status" value="1"/>
</dbReference>
<dbReference type="EC" id="5.6.1.7" evidence="6"/>
<dbReference type="InterPro" id="IPR001844">
    <property type="entry name" value="Cpn60/GroEL"/>
</dbReference>
<keyword evidence="3 6" id="KW-0067">ATP-binding</keyword>
<name>A0A1F5PKH6_9BACT</name>
<organism evidence="10 11">
    <name type="scientific">Candidatus Doudnabacteria bacterium RIFCSPHIGHO2_01_FULL_50_11</name>
    <dbReference type="NCBI Taxonomy" id="1817828"/>
    <lineage>
        <taxon>Bacteria</taxon>
        <taxon>Candidatus Doudnaibacteriota</taxon>
    </lineage>
</organism>
<feature type="region of interest" description="Disordered" evidence="9">
    <location>
        <begin position="541"/>
        <end position="560"/>
    </location>
</feature>
<feature type="binding site" evidence="6">
    <location>
        <position position="509"/>
    </location>
    <ligand>
        <name>ATP</name>
        <dbReference type="ChEBI" id="CHEBI:30616"/>
    </ligand>
</feature>
<dbReference type="GO" id="GO:0140662">
    <property type="term" value="F:ATP-dependent protein folding chaperone"/>
    <property type="evidence" value="ECO:0007669"/>
    <property type="project" value="InterPro"/>
</dbReference>
<keyword evidence="2 6" id="KW-0547">Nucleotide-binding</keyword>
<dbReference type="AlphaFoldDB" id="A0A1F5PKH6"/>
<dbReference type="HAMAP" id="MF_00600">
    <property type="entry name" value="CH60"/>
    <property type="match status" value="1"/>
</dbReference>
<dbReference type="SUPFAM" id="SSF54849">
    <property type="entry name" value="GroEL-intermediate domain like"/>
    <property type="match status" value="1"/>
</dbReference>
<dbReference type="NCBIfam" id="TIGR02348">
    <property type="entry name" value="GroEL"/>
    <property type="match status" value="1"/>
</dbReference>
<dbReference type="STRING" id="1817828.A2722_03255"/>
<dbReference type="PANTHER" id="PTHR45633">
    <property type="entry name" value="60 KDA HEAT SHOCK PROTEIN, MITOCHONDRIAL"/>
    <property type="match status" value="1"/>
</dbReference>
<dbReference type="NCBIfam" id="NF000592">
    <property type="entry name" value="PRK00013.1"/>
    <property type="match status" value="1"/>
</dbReference>
<dbReference type="InterPro" id="IPR027413">
    <property type="entry name" value="GROEL-like_equatorial_sf"/>
</dbReference>
<evidence type="ECO:0000256" key="7">
    <source>
        <dbReference type="RuleBase" id="RU000418"/>
    </source>
</evidence>
<dbReference type="Proteomes" id="UP000178377">
    <property type="component" value="Unassembled WGS sequence"/>
</dbReference>
<keyword evidence="5 6" id="KW-0413">Isomerase</keyword>
<dbReference type="SUPFAM" id="SSF52029">
    <property type="entry name" value="GroEL apical domain-like"/>
    <property type="match status" value="1"/>
</dbReference>
<protein>
    <recommendedName>
        <fullName evidence="6">Chaperonin GroEL</fullName>
        <ecNumber evidence="6">5.6.1.7</ecNumber>
    </recommendedName>
    <alternativeName>
        <fullName evidence="6">60 kDa chaperonin</fullName>
    </alternativeName>
    <alternativeName>
        <fullName evidence="6">Chaperonin-60</fullName>
        <shortName evidence="6">Cpn60</shortName>
    </alternativeName>
</protein>
<dbReference type="InterPro" id="IPR018370">
    <property type="entry name" value="Chaperonin_Cpn60_CS"/>
</dbReference>
<evidence type="ECO:0000256" key="5">
    <source>
        <dbReference type="ARBA" id="ARBA00023235"/>
    </source>
</evidence>
<comment type="similarity">
    <text evidence="1 6 7">Belongs to the chaperonin (HSP60) family.</text>
</comment>
<dbReference type="InterPro" id="IPR027410">
    <property type="entry name" value="TCP-1-like_intermed_sf"/>
</dbReference>
<dbReference type="PROSITE" id="PS00296">
    <property type="entry name" value="CHAPERONINS_CPN60"/>
    <property type="match status" value="1"/>
</dbReference>